<evidence type="ECO:0000256" key="6">
    <source>
        <dbReference type="PIRSR" id="PIRSR600223-1"/>
    </source>
</evidence>
<keyword evidence="7" id="KW-0472">Membrane</keyword>
<comment type="similarity">
    <text evidence="3 7">Belongs to the peptidase S26 family.</text>
</comment>
<dbReference type="SUPFAM" id="SSF51306">
    <property type="entry name" value="LexA/Signal peptidase"/>
    <property type="match status" value="1"/>
</dbReference>
<evidence type="ECO:0000259" key="8">
    <source>
        <dbReference type="Pfam" id="PF10502"/>
    </source>
</evidence>
<dbReference type="InterPro" id="IPR036286">
    <property type="entry name" value="LexA/Signal_pep-like_sf"/>
</dbReference>
<dbReference type="EMBL" id="LGSS01000001">
    <property type="protein sequence ID" value="KNF10147.1"/>
    <property type="molecule type" value="Genomic_DNA"/>
</dbReference>
<reference evidence="10" key="1">
    <citation type="submission" date="2015-07" db="EMBL/GenBank/DDBJ databases">
        <title>Draft genome sequence of the purine-degrading Gottschalkia purinilyticum DSM 1384 (formerly Clostridium purinilyticum).</title>
        <authorList>
            <person name="Poehlein A."/>
            <person name="Schiel-Bengelsdorf B."/>
            <person name="Bengelsdorf F.R."/>
            <person name="Daniel R."/>
            <person name="Duerre P."/>
        </authorList>
    </citation>
    <scope>NUCLEOTIDE SEQUENCE [LARGE SCALE GENOMIC DNA]</scope>
    <source>
        <strain evidence="10">DSM 1384</strain>
    </source>
</reference>
<dbReference type="RefSeq" id="WP_050353870.1">
    <property type="nucleotide sequence ID" value="NZ_LGSS01000001.1"/>
</dbReference>
<feature type="active site" evidence="6">
    <location>
        <position position="40"/>
    </location>
</feature>
<dbReference type="CDD" id="cd06530">
    <property type="entry name" value="S26_SPase_I"/>
    <property type="match status" value="1"/>
</dbReference>
<dbReference type="PATRIC" id="fig|1503.3.peg.1188"/>
<dbReference type="PANTHER" id="PTHR43390">
    <property type="entry name" value="SIGNAL PEPTIDASE I"/>
    <property type="match status" value="1"/>
</dbReference>
<dbReference type="GO" id="GO:0009003">
    <property type="term" value="F:signal peptidase activity"/>
    <property type="evidence" value="ECO:0007669"/>
    <property type="project" value="UniProtKB-EC"/>
</dbReference>
<dbReference type="PROSITE" id="PS00761">
    <property type="entry name" value="SPASE_I_3"/>
    <property type="match status" value="1"/>
</dbReference>
<dbReference type="EC" id="3.4.21.89" evidence="4 7"/>
<evidence type="ECO:0000256" key="7">
    <source>
        <dbReference type="RuleBase" id="RU362042"/>
    </source>
</evidence>
<dbReference type="InterPro" id="IPR019758">
    <property type="entry name" value="Pept_S26A_signal_pept_1_CS"/>
</dbReference>
<gene>
    <name evidence="9" type="ORF">CLPU_1c03120</name>
</gene>
<evidence type="ECO:0000313" key="9">
    <source>
        <dbReference type="EMBL" id="KNF10147.1"/>
    </source>
</evidence>
<dbReference type="STRING" id="1503.CLPU_1c03120"/>
<evidence type="ECO:0000256" key="1">
    <source>
        <dbReference type="ARBA" id="ARBA00000677"/>
    </source>
</evidence>
<dbReference type="PANTHER" id="PTHR43390:SF1">
    <property type="entry name" value="CHLOROPLAST PROCESSING PEPTIDASE"/>
    <property type="match status" value="1"/>
</dbReference>
<evidence type="ECO:0000313" key="10">
    <source>
        <dbReference type="Proteomes" id="UP000037267"/>
    </source>
</evidence>
<dbReference type="AlphaFoldDB" id="A0A0L0WF85"/>
<keyword evidence="7" id="KW-1133">Transmembrane helix</keyword>
<dbReference type="Proteomes" id="UP000037267">
    <property type="component" value="Unassembled WGS sequence"/>
</dbReference>
<keyword evidence="7" id="KW-0645">Protease</keyword>
<dbReference type="PRINTS" id="PR00727">
    <property type="entry name" value="LEADERPTASE"/>
</dbReference>
<comment type="catalytic activity">
    <reaction evidence="1 7">
        <text>Cleavage of hydrophobic, N-terminal signal or leader sequences from secreted and periplasmic proteins.</text>
        <dbReference type="EC" id="3.4.21.89"/>
    </reaction>
</comment>
<organism evidence="9 10">
    <name type="scientific">Gottschalkia purinilytica</name>
    <name type="common">Clostridium purinilyticum</name>
    <dbReference type="NCBI Taxonomy" id="1503"/>
    <lineage>
        <taxon>Bacteria</taxon>
        <taxon>Bacillati</taxon>
        <taxon>Bacillota</taxon>
        <taxon>Tissierellia</taxon>
        <taxon>Tissierellales</taxon>
        <taxon>Gottschalkiaceae</taxon>
        <taxon>Gottschalkia</taxon>
    </lineage>
</organism>
<protein>
    <recommendedName>
        <fullName evidence="4 7">Signal peptidase I</fullName>
        <ecNumber evidence="4 7">3.4.21.89</ecNumber>
    </recommendedName>
</protein>
<proteinExistence type="inferred from homology"/>
<dbReference type="Gene3D" id="2.10.109.10">
    <property type="entry name" value="Umud Fragment, subunit A"/>
    <property type="match status" value="1"/>
</dbReference>
<keyword evidence="5 7" id="KW-0378">Hydrolase</keyword>
<dbReference type="GO" id="GO:0006465">
    <property type="term" value="P:signal peptide processing"/>
    <property type="evidence" value="ECO:0007669"/>
    <property type="project" value="InterPro"/>
</dbReference>
<dbReference type="Pfam" id="PF10502">
    <property type="entry name" value="Peptidase_S26"/>
    <property type="match status" value="1"/>
</dbReference>
<dbReference type="GO" id="GO:0004252">
    <property type="term" value="F:serine-type endopeptidase activity"/>
    <property type="evidence" value="ECO:0007669"/>
    <property type="project" value="InterPro"/>
</dbReference>
<feature type="active site" evidence="6">
    <location>
        <position position="83"/>
    </location>
</feature>
<dbReference type="GO" id="GO:0005886">
    <property type="term" value="C:plasma membrane"/>
    <property type="evidence" value="ECO:0007669"/>
    <property type="project" value="UniProtKB-SubCell"/>
</dbReference>
<evidence type="ECO:0000256" key="2">
    <source>
        <dbReference type="ARBA" id="ARBA00004401"/>
    </source>
</evidence>
<name>A0A0L0WF85_GOTPU</name>
<sequence length="180" mass="20911">MYKKLMSKFLYIVKLSVISLLIGIIIENYIVGLTIIHGSSMLSTIKEKDKVLVNKIHYKFTKPKRGEIIIFRPPIDRNELFIKRVIAVEGDKFEIKENDIYINGKLLLENYIEREKYFERDYNILNGTVPKGHVFVLGDNRNNSNDSRTFGFVSLDNIKGKAISKIWPFEGVKTFAVNYE</sequence>
<keyword evidence="7" id="KW-0812">Transmembrane</keyword>
<feature type="transmembrane region" description="Helical" evidence="7">
    <location>
        <begin position="12"/>
        <end position="36"/>
    </location>
</feature>
<keyword evidence="10" id="KW-1185">Reference proteome</keyword>
<evidence type="ECO:0000256" key="5">
    <source>
        <dbReference type="ARBA" id="ARBA00022801"/>
    </source>
</evidence>
<dbReference type="InterPro" id="IPR000223">
    <property type="entry name" value="Pept_S26A_signal_pept_1"/>
</dbReference>
<feature type="domain" description="Peptidase S26" evidence="8">
    <location>
        <begin position="12"/>
        <end position="167"/>
    </location>
</feature>
<dbReference type="OrthoDB" id="9802919at2"/>
<comment type="caution">
    <text evidence="9">The sequence shown here is derived from an EMBL/GenBank/DDBJ whole genome shotgun (WGS) entry which is preliminary data.</text>
</comment>
<dbReference type="InterPro" id="IPR019533">
    <property type="entry name" value="Peptidase_S26"/>
</dbReference>
<evidence type="ECO:0000256" key="4">
    <source>
        <dbReference type="ARBA" id="ARBA00013208"/>
    </source>
</evidence>
<evidence type="ECO:0000256" key="3">
    <source>
        <dbReference type="ARBA" id="ARBA00009370"/>
    </source>
</evidence>
<comment type="subcellular location">
    <subcellularLocation>
        <location evidence="2">Cell membrane</location>
        <topology evidence="2">Single-pass type II membrane protein</topology>
    </subcellularLocation>
    <subcellularLocation>
        <location evidence="7">Membrane</location>
        <topology evidence="7">Single-pass type II membrane protein</topology>
    </subcellularLocation>
</comment>
<dbReference type="NCBIfam" id="TIGR02227">
    <property type="entry name" value="sigpep_I_bact"/>
    <property type="match status" value="1"/>
</dbReference>
<accession>A0A0L0WF85</accession>